<dbReference type="EMBL" id="LUCM01003774">
    <property type="protein sequence ID" value="KAA0195358.1"/>
    <property type="molecule type" value="Genomic_DNA"/>
</dbReference>
<accession>A0A8E0VIC6</accession>
<dbReference type="AlphaFoldDB" id="A0A8E0VIC6"/>
<feature type="compositionally biased region" description="Polar residues" evidence="1">
    <location>
        <begin position="227"/>
        <end position="247"/>
    </location>
</feature>
<evidence type="ECO:0000313" key="3">
    <source>
        <dbReference type="Proteomes" id="UP000728185"/>
    </source>
</evidence>
<organism evidence="2 3">
    <name type="scientific">Fasciolopsis buskii</name>
    <dbReference type="NCBI Taxonomy" id="27845"/>
    <lineage>
        <taxon>Eukaryota</taxon>
        <taxon>Metazoa</taxon>
        <taxon>Spiralia</taxon>
        <taxon>Lophotrochozoa</taxon>
        <taxon>Platyhelminthes</taxon>
        <taxon>Trematoda</taxon>
        <taxon>Digenea</taxon>
        <taxon>Plagiorchiida</taxon>
        <taxon>Echinostomata</taxon>
        <taxon>Echinostomatoidea</taxon>
        <taxon>Fasciolidae</taxon>
        <taxon>Fasciolopsis</taxon>
    </lineage>
</organism>
<evidence type="ECO:0000256" key="1">
    <source>
        <dbReference type="SAM" id="MobiDB-lite"/>
    </source>
</evidence>
<name>A0A8E0VIC6_9TREM</name>
<feature type="compositionally biased region" description="Polar residues" evidence="1">
    <location>
        <begin position="259"/>
        <end position="271"/>
    </location>
</feature>
<evidence type="ECO:0000313" key="2">
    <source>
        <dbReference type="EMBL" id="KAA0195358.1"/>
    </source>
</evidence>
<keyword evidence="3" id="KW-1185">Reference proteome</keyword>
<feature type="region of interest" description="Disordered" evidence="1">
    <location>
        <begin position="225"/>
        <end position="304"/>
    </location>
</feature>
<gene>
    <name evidence="2" type="ORF">FBUS_02539</name>
</gene>
<feature type="compositionally biased region" description="Polar residues" evidence="1">
    <location>
        <begin position="281"/>
        <end position="297"/>
    </location>
</feature>
<protein>
    <submittedName>
        <fullName evidence="2">Uncharacterized protein</fullName>
    </submittedName>
</protein>
<proteinExistence type="predicted"/>
<dbReference type="OrthoDB" id="6224602at2759"/>
<reference evidence="2" key="1">
    <citation type="submission" date="2019-05" db="EMBL/GenBank/DDBJ databases">
        <title>Annotation for the trematode Fasciolopsis buski.</title>
        <authorList>
            <person name="Choi Y.-J."/>
        </authorList>
    </citation>
    <scope>NUCLEOTIDE SEQUENCE</scope>
    <source>
        <strain evidence="2">HT</strain>
        <tissue evidence="2">Whole worm</tissue>
    </source>
</reference>
<dbReference type="Proteomes" id="UP000728185">
    <property type="component" value="Unassembled WGS sequence"/>
</dbReference>
<comment type="caution">
    <text evidence="2">The sequence shown here is derived from an EMBL/GenBank/DDBJ whole genome shotgun (WGS) entry which is preliminary data.</text>
</comment>
<sequence>MGNRTSHSDTVRGRHLNRSLSKIDTTSWPVIVQPRRSGSVQSYLQSPTTTLKQYLQQHSQKHTAFGGLEMKRPLYYEKPCARTRELIISQSGSACRSARATVMNKRPSELGRKEGRWFHEMKPRDETNLRDRDASIESPTSIDDVEETADTEFAVSRFSGENENSKLEHPTKRPSSCLKTFTQITGRPLSATFEDQYDSSYVVCHEANQKSHCCYSFVDPRSEDSSKMSSRNASVHQSGKNPIQQASERGHSRLAKGDWNSNVSSTPNALNKSEPVRRCSSACSSRNTKSVASTGPSRQMGFHTQPDGMMTYTAFLRSGPCGSPVNGWVNDLRRRASRYLTGLYRQYQCTVSIESNLIPYRGSYVYALLITGAKQSDLIRCRNALPECIEKYLITPYAQHNLIMPAH</sequence>